<reference evidence="5" key="1">
    <citation type="submission" date="2021-12" db="EMBL/GenBank/DDBJ databases">
        <title>Prjna785345.</title>
        <authorList>
            <person name="Rujirawat T."/>
            <person name="Krajaejun T."/>
        </authorList>
    </citation>
    <scope>NUCLEOTIDE SEQUENCE</scope>
    <source>
        <strain evidence="5">Pi057C3</strain>
    </source>
</reference>
<evidence type="ECO:0000256" key="1">
    <source>
        <dbReference type="ARBA" id="ARBA00022679"/>
    </source>
</evidence>
<dbReference type="InterPro" id="IPR016181">
    <property type="entry name" value="Acyl_CoA_acyltransferase"/>
</dbReference>
<evidence type="ECO:0000259" key="4">
    <source>
        <dbReference type="PROSITE" id="PS51186"/>
    </source>
</evidence>
<dbReference type="PROSITE" id="PS51186">
    <property type="entry name" value="GNAT"/>
    <property type="match status" value="1"/>
</dbReference>
<comment type="caution">
    <text evidence="5">The sequence shown here is derived from an EMBL/GenBank/DDBJ whole genome shotgun (WGS) entry which is preliminary data.</text>
</comment>
<evidence type="ECO:0000313" key="6">
    <source>
        <dbReference type="Proteomes" id="UP001209570"/>
    </source>
</evidence>
<evidence type="ECO:0000313" key="5">
    <source>
        <dbReference type="EMBL" id="KAJ0405521.1"/>
    </source>
</evidence>
<organism evidence="5 6">
    <name type="scientific">Pythium insidiosum</name>
    <name type="common">Pythiosis disease agent</name>
    <dbReference type="NCBI Taxonomy" id="114742"/>
    <lineage>
        <taxon>Eukaryota</taxon>
        <taxon>Sar</taxon>
        <taxon>Stramenopiles</taxon>
        <taxon>Oomycota</taxon>
        <taxon>Peronosporomycetes</taxon>
        <taxon>Pythiales</taxon>
        <taxon>Pythiaceae</taxon>
        <taxon>Pythium</taxon>
    </lineage>
</organism>
<feature type="region of interest" description="Disordered" evidence="3">
    <location>
        <begin position="1"/>
        <end position="26"/>
    </location>
</feature>
<sequence length="253" mass="27665">MRRETEQRAAADAAPTLSASIQRHRDDADDDHDVELCALWQRPALVAAVKKLNAGVLPAPVPAHCYKRALNDGVARVSFAAIRRPRPPPPADDAAADGDEEEQVTRVKRRRCDDTNATANVGVDADADAGAVVVGGVLAELDVIHRVVHIQTLAVGAGDRRRGIGRRLVERVIAETRARLIERGVTCVQLHVHVANDDAIAFYTRLGFHEHQRLERYYRHLSPPACLVLRFPLLDAAAVGPRDHDDSPSAPRD</sequence>
<feature type="region of interest" description="Disordered" evidence="3">
    <location>
        <begin position="82"/>
        <end position="105"/>
    </location>
</feature>
<evidence type="ECO:0000256" key="2">
    <source>
        <dbReference type="ARBA" id="ARBA00023315"/>
    </source>
</evidence>
<keyword evidence="1" id="KW-0808">Transferase</keyword>
<dbReference type="PANTHER" id="PTHR42919:SF8">
    <property type="entry name" value="N-ALPHA-ACETYLTRANSFERASE 50"/>
    <property type="match status" value="1"/>
</dbReference>
<proteinExistence type="predicted"/>
<dbReference type="PANTHER" id="PTHR42919">
    <property type="entry name" value="N-ALPHA-ACETYLTRANSFERASE"/>
    <property type="match status" value="1"/>
</dbReference>
<feature type="domain" description="N-acetyltransferase" evidence="4">
    <location>
        <begin position="80"/>
        <end position="234"/>
    </location>
</feature>
<evidence type="ECO:0000256" key="3">
    <source>
        <dbReference type="SAM" id="MobiDB-lite"/>
    </source>
</evidence>
<dbReference type="SUPFAM" id="SSF55729">
    <property type="entry name" value="Acyl-CoA N-acyltransferases (Nat)"/>
    <property type="match status" value="1"/>
</dbReference>
<dbReference type="EMBL" id="JAKCXM010000044">
    <property type="protein sequence ID" value="KAJ0405521.1"/>
    <property type="molecule type" value="Genomic_DNA"/>
</dbReference>
<accession>A0AAD5MF73</accession>
<protein>
    <recommendedName>
        <fullName evidence="4">N-acetyltransferase domain-containing protein</fullName>
    </recommendedName>
</protein>
<keyword evidence="6" id="KW-1185">Reference proteome</keyword>
<dbReference type="AlphaFoldDB" id="A0AAD5MF73"/>
<dbReference type="Pfam" id="PF00583">
    <property type="entry name" value="Acetyltransf_1"/>
    <property type="match status" value="1"/>
</dbReference>
<name>A0AAD5MF73_PYTIN</name>
<dbReference type="InterPro" id="IPR051556">
    <property type="entry name" value="N-term/lysine_N-AcTrnsfr"/>
</dbReference>
<dbReference type="InterPro" id="IPR000182">
    <property type="entry name" value="GNAT_dom"/>
</dbReference>
<dbReference type="Gene3D" id="3.40.630.30">
    <property type="match status" value="1"/>
</dbReference>
<dbReference type="GO" id="GO:0016747">
    <property type="term" value="F:acyltransferase activity, transferring groups other than amino-acyl groups"/>
    <property type="evidence" value="ECO:0007669"/>
    <property type="project" value="InterPro"/>
</dbReference>
<gene>
    <name evidence="5" type="ORF">P43SY_011369</name>
</gene>
<keyword evidence="2" id="KW-0012">Acyltransferase</keyword>
<dbReference type="Proteomes" id="UP001209570">
    <property type="component" value="Unassembled WGS sequence"/>
</dbReference>